<evidence type="ECO:0000259" key="15">
    <source>
        <dbReference type="PROSITE" id="PS51297"/>
    </source>
</evidence>
<dbReference type="InterPro" id="IPR018117">
    <property type="entry name" value="C5_DNA_meth_AS"/>
</dbReference>
<dbReference type="FunFam" id="3.40.50.150:FF:000128">
    <property type="entry name" value="DNA (cytosine-5)-methyltransferase"/>
    <property type="match status" value="1"/>
</dbReference>
<evidence type="ECO:0000259" key="14">
    <source>
        <dbReference type="PROSITE" id="PS51038"/>
    </source>
</evidence>
<dbReference type="OrthoDB" id="5376140at2759"/>
<keyword evidence="3 11" id="KW-0489">Methyltransferase</keyword>
<dbReference type="CDD" id="cd00265">
    <property type="entry name" value="MADS_MEF2_like"/>
    <property type="match status" value="1"/>
</dbReference>
<evidence type="ECO:0000256" key="12">
    <source>
        <dbReference type="SAM" id="MobiDB-lite"/>
    </source>
</evidence>
<dbReference type="GO" id="GO:0045944">
    <property type="term" value="P:positive regulation of transcription by RNA polymerase II"/>
    <property type="evidence" value="ECO:0007669"/>
    <property type="project" value="InterPro"/>
</dbReference>
<evidence type="ECO:0000259" key="13">
    <source>
        <dbReference type="PROSITE" id="PS50066"/>
    </source>
</evidence>
<dbReference type="Pfam" id="PF01486">
    <property type="entry name" value="K-box"/>
    <property type="match status" value="1"/>
</dbReference>
<feature type="region of interest" description="Disordered" evidence="12">
    <location>
        <begin position="205"/>
        <end position="235"/>
    </location>
</feature>
<dbReference type="InterPro" id="IPR050390">
    <property type="entry name" value="C5-Methyltransferase"/>
</dbReference>
<sequence length="2207" mass="248462">MGRGRVQLKRIENKINRQVTFSKRRSGLLKKAHEISVLCDAEVALIIFSTKGKLYEYSTDASIEKILERYEQYSYADKALVSSDLESQGNWCQQYSKLKAKVEVLSKSQRYLMGEQLDSLSLKELQQLENQLENSLKLIRSRKNQVLSDSIAELQRKEKTLQEENKNLEKQVNYGEAEGQGSHAKRTLGTSSPNQVFVTALANNRCSSSSSSSSSKYRMFPRKGNRGRRRSCCTTSGTDHQQLVAAVDAQPFERLSVASAKINTMLLCHDARRRVPVEKAYNLEYSLVRNVVGYCKHLTNCDLKESNFSALFKDQVLVLSYIGSMARSIVEKKVIKIDVSSDTVCPWCFVGKQNLQKAMDSAKDQFDFEVRWHPFFLNPNAPKEGVRKTDFYKQKFGPAQYEGIISRMTKVFQSLGFQYDTSGLTGNTMDSHRLITYASTQGYDKQNALVEELFLNYFCQGKYIGDRQVLLDAAQKVGIGGAAELLEDPRKGIKEVQEEFEEYSSGINGVPHFVINGKHKLSGGQPPEVMLAGTFSRSQHLQVNTRTRSQSRLNTCNVATAIFSSRHHTPFAPLRYTSPALSRSSPLPNRRFLANLPSHIDYLLWIASPDKHQTLRCPSAVQFLCLGGNCCLENRDSMARNADGADSTGIKRKDRGRPSTKKEKITNDASTDQEAAASFIEDLGNNHENGEGLVTRKRPKRAAACSNFKEKHIKLSDRSLLVEIKKNHVEKDEIVAVQMTKLGPDDIPPCRKLVDFILHDADGNMQPFEMSEIDDTFITAVVMPLDDNLEKVKERGIKCEGFGRIESWSISGYDDGSPVIWVSTNSADYECVKPAGSYRKFYNLFHEKARICVEIYRKLARSVGGNPDLSLEELLAAVLRSVGGTKIFSSGLTSRDFVISLGDFVYNQLIGLDETSGNNDLQLATLPTLVALRDKCRRKTAFKKSSNIPNGNLKIKEGEKMEVIEDEDVKLARLLQEEEDWKSMRQRRGHRAMTSQKNIYIKISEAEIANDYPLPSYYIPSVQEMDEYIFFDSDSMSYLDLPKRVLNNWALYNSDSRLISLELLPMKPCAEVDVTIFGSGIMREDDGSGYFFETGSGQSSSSVSECVDNEGIPVYLSAIKEWMIEFGSSMIFISIRTDMAWYRLGKPSKKYALWYEPVLKTARLAISIITLLKEQSRASKLSFIDVVKKVAEFDKSHPAYVSSNMALVERYVVVHGQIILQQFAEYPDETIRKCAFVMRLSEKMEERHHTKLVMKKRVTMQKEANLNPNAVVKPVLSKRKVMRATTTRLINKIWGDYYSIHFPGDSKDSEAHDSKEVEEQEDTEEEEADDESILVDEEKASTSYSFTHSGKFKPASKETKWEGEPTGKMNSGEALYKCALVHGHSVAVGGAAIVEANELSGVPAILFLEYMFEKHDGTRMLHGRVMQKGSETILGNAADEREVFLTNNCMEIELGYIREPVSVEIQSRQWGHKYRKEYANADKIARGKAEERKKKGLPVEFYCKSLYWPERGGFFTLPYKSLGLGTGVCNSCEQKVSQQDEFLISSKTCFIYKKSEYNVHDFLYIKPQFFAEEKEEDRGTHKAGRNVGLKAFAVCHLLEIQTSLGCKEPTPKSTQVRVGRFYRPEDVSTTKAYSSDIREVYYSEEVLMVPVEMIEGKCVVRRKIDLPNMELPVIMDHVFFCEYTYDPVKGSLKQLPANVKLISLRKRTASSASKRLKGKEKCEENIQDDSDQRKGLHKENCLATLDIFAGCGGLSDGLQKSGVSFTKWAIEYEQPAGEAFSVNHPEALVFIDNCNVILRAIMERCGDADDCNSTPEAAELAAAFDEEKIKNLPVPGEVDFINGGPPCQGFSGMNRFNQSTWSKVQCEMILAFLSFAEYFRPRYFLLENVRNFVSFNRGQTFRLTLASLLAMGYQVRFGVLEAGAYGVSQSRKRALIWAASPEETLPEWPEPVHVFAGSELRISMPCGVHYAAVKSTAGGAPFRSITVRDTIGDLPPVQNGASKSPIDYGSEPTSWFQKQIRGDTMVLNDHISKEMNELNLVRCQHIPKRAGADWHDLPDEKVKLSSGQTVDLIPWCLPNTAQRHNQWKGLFGRLDWEGNFPTSITDPQPMGKVGMCFHPEQDRILTVRECARSQVRSSSYLVACNLIDSTLALSDSSRGNGLQGFPDGYRFSGSIQNKHRQIGNAVPPPLAYALGRKLKEAVEPKRP</sequence>
<evidence type="ECO:0000256" key="4">
    <source>
        <dbReference type="ARBA" id="ARBA00022679"/>
    </source>
</evidence>
<evidence type="ECO:0000256" key="10">
    <source>
        <dbReference type="ARBA" id="ARBA00023242"/>
    </source>
</evidence>
<gene>
    <name evidence="16" type="ORF">MUK42_11045</name>
</gene>
<dbReference type="InterPro" id="IPR001853">
    <property type="entry name" value="DSBA-like_thioredoxin_dom"/>
</dbReference>
<dbReference type="FunFam" id="3.40.1810.10:FF:000003">
    <property type="entry name" value="MADS-box transcription factor MADS-MC"/>
    <property type="match status" value="1"/>
</dbReference>
<evidence type="ECO:0000256" key="2">
    <source>
        <dbReference type="ARBA" id="ARBA00011975"/>
    </source>
</evidence>
<evidence type="ECO:0000256" key="1">
    <source>
        <dbReference type="ARBA" id="ARBA00004123"/>
    </source>
</evidence>
<keyword evidence="17" id="KW-1185">Reference proteome</keyword>
<evidence type="ECO:0000256" key="6">
    <source>
        <dbReference type="ARBA" id="ARBA00022737"/>
    </source>
</evidence>
<dbReference type="PROSITE" id="PS00095">
    <property type="entry name" value="C5_MTASE_2"/>
    <property type="match status" value="1"/>
</dbReference>
<dbReference type="CDD" id="cd03024">
    <property type="entry name" value="DsbA_FrnE"/>
    <property type="match status" value="1"/>
</dbReference>
<dbReference type="GO" id="GO:0003886">
    <property type="term" value="F:DNA (cytosine-5-)-methyltransferase activity"/>
    <property type="evidence" value="ECO:0007669"/>
    <property type="project" value="UniProtKB-EC"/>
</dbReference>
<feature type="compositionally biased region" description="Basic and acidic residues" evidence="12">
    <location>
        <begin position="1305"/>
        <end position="1317"/>
    </location>
</feature>
<dbReference type="PROSITE" id="PS51297">
    <property type="entry name" value="K_BOX"/>
    <property type="match status" value="1"/>
</dbReference>
<dbReference type="Pfam" id="PF01426">
    <property type="entry name" value="BAH"/>
    <property type="match status" value="2"/>
</dbReference>
<dbReference type="PRINTS" id="PR00105">
    <property type="entry name" value="C5METTRFRASE"/>
</dbReference>
<dbReference type="InterPro" id="IPR036249">
    <property type="entry name" value="Thioredoxin-like_sf"/>
</dbReference>
<feature type="compositionally biased region" description="Basic residues" evidence="12">
    <location>
        <begin position="219"/>
        <end position="231"/>
    </location>
</feature>
<dbReference type="Gene3D" id="3.90.120.10">
    <property type="entry name" value="DNA Methylase, subunit A, domain 2"/>
    <property type="match status" value="2"/>
</dbReference>
<dbReference type="GO" id="GO:0016491">
    <property type="term" value="F:oxidoreductase activity"/>
    <property type="evidence" value="ECO:0007669"/>
    <property type="project" value="InterPro"/>
</dbReference>
<dbReference type="Gene3D" id="2.30.30.490">
    <property type="match status" value="2"/>
</dbReference>
<feature type="active site" evidence="11">
    <location>
        <position position="1847"/>
    </location>
</feature>
<keyword evidence="5 11" id="KW-0949">S-adenosyl-L-methionine</keyword>
<dbReference type="PRINTS" id="PR00404">
    <property type="entry name" value="MADSDOMAIN"/>
</dbReference>
<dbReference type="InterPro" id="IPR022702">
    <property type="entry name" value="Cytosine_MeTrfase1_RFD"/>
</dbReference>
<dbReference type="SUPFAM" id="SSF55455">
    <property type="entry name" value="SRF-like"/>
    <property type="match status" value="1"/>
</dbReference>
<keyword evidence="8" id="KW-0238">DNA-binding</keyword>
<dbReference type="InterPro" id="IPR036879">
    <property type="entry name" value="TF_MADSbox_sf"/>
</dbReference>
<accession>A0A9E7GU77</accession>
<organism evidence="16 17">
    <name type="scientific">Musa troglodytarum</name>
    <name type="common">fe'i banana</name>
    <dbReference type="NCBI Taxonomy" id="320322"/>
    <lineage>
        <taxon>Eukaryota</taxon>
        <taxon>Viridiplantae</taxon>
        <taxon>Streptophyta</taxon>
        <taxon>Embryophyta</taxon>
        <taxon>Tracheophyta</taxon>
        <taxon>Spermatophyta</taxon>
        <taxon>Magnoliopsida</taxon>
        <taxon>Liliopsida</taxon>
        <taxon>Zingiberales</taxon>
        <taxon>Musaceae</taxon>
        <taxon>Musa</taxon>
    </lineage>
</organism>
<dbReference type="InterPro" id="IPR002100">
    <property type="entry name" value="TF_MADSbox"/>
</dbReference>
<dbReference type="PANTHER" id="PTHR10629">
    <property type="entry name" value="CYTOSINE-SPECIFIC METHYLTRANSFERASE"/>
    <property type="match status" value="1"/>
</dbReference>
<dbReference type="FunFam" id="3.40.50.150:FF:000108">
    <property type="entry name" value="DNA (cytosine-5)-methyltransferase"/>
    <property type="match status" value="1"/>
</dbReference>
<dbReference type="PROSITE" id="PS51038">
    <property type="entry name" value="BAH"/>
    <property type="match status" value="2"/>
</dbReference>
<dbReference type="InterPro" id="IPR001025">
    <property type="entry name" value="BAH_dom"/>
</dbReference>
<dbReference type="Proteomes" id="UP001055439">
    <property type="component" value="Chromosome 7"/>
</dbReference>
<feature type="domain" description="MADS-box" evidence="13">
    <location>
        <begin position="1"/>
        <end position="61"/>
    </location>
</feature>
<evidence type="ECO:0000256" key="11">
    <source>
        <dbReference type="PROSITE-ProRule" id="PRU01016"/>
    </source>
</evidence>
<dbReference type="Pfam" id="PF00145">
    <property type="entry name" value="DNA_methylase"/>
    <property type="match status" value="2"/>
</dbReference>
<feature type="domain" description="BAH" evidence="14">
    <location>
        <begin position="1579"/>
        <end position="1696"/>
    </location>
</feature>
<dbReference type="GO" id="GO:0044027">
    <property type="term" value="P:negative regulation of gene expression via chromosomal CpG island methylation"/>
    <property type="evidence" value="ECO:0007669"/>
    <property type="project" value="TreeGrafter"/>
</dbReference>
<dbReference type="GO" id="GO:0003700">
    <property type="term" value="F:DNA-binding transcription factor activity"/>
    <property type="evidence" value="ECO:0007669"/>
    <property type="project" value="InterPro"/>
</dbReference>
<dbReference type="SUPFAM" id="SSF52833">
    <property type="entry name" value="Thioredoxin-like"/>
    <property type="match status" value="1"/>
</dbReference>
<comment type="subcellular location">
    <subcellularLocation>
        <location evidence="1">Nucleus</location>
    </subcellularLocation>
</comment>
<feature type="region of interest" description="Disordered" evidence="12">
    <location>
        <begin position="162"/>
        <end position="190"/>
    </location>
</feature>
<evidence type="ECO:0000256" key="9">
    <source>
        <dbReference type="ARBA" id="ARBA00023163"/>
    </source>
</evidence>
<feature type="region of interest" description="Disordered" evidence="12">
    <location>
        <begin position="641"/>
        <end position="672"/>
    </location>
</feature>
<dbReference type="SMART" id="SM00432">
    <property type="entry name" value="MADS"/>
    <property type="match status" value="1"/>
</dbReference>
<dbReference type="Pfam" id="PF00319">
    <property type="entry name" value="SRF-TF"/>
    <property type="match status" value="1"/>
</dbReference>
<dbReference type="InterPro" id="IPR002487">
    <property type="entry name" value="TF_Kbox"/>
</dbReference>
<evidence type="ECO:0000313" key="16">
    <source>
        <dbReference type="EMBL" id="URE19198.1"/>
    </source>
</evidence>
<dbReference type="InterPro" id="IPR043151">
    <property type="entry name" value="BAH_sf"/>
</dbReference>
<comment type="similarity">
    <text evidence="11">Belongs to the class I-like SAM-binding methyltransferase superfamily. C5-methyltransferase family.</text>
</comment>
<dbReference type="PROSITE" id="PS00094">
    <property type="entry name" value="C5_MTASE_1"/>
    <property type="match status" value="1"/>
</dbReference>
<dbReference type="InterPro" id="IPR029063">
    <property type="entry name" value="SAM-dependent_MTases_sf"/>
</dbReference>
<proteinExistence type="inferred from homology"/>
<keyword evidence="6" id="KW-0677">Repeat</keyword>
<feature type="region of interest" description="Disordered" evidence="12">
    <location>
        <begin position="1305"/>
        <end position="1334"/>
    </location>
</feature>
<evidence type="ECO:0000256" key="7">
    <source>
        <dbReference type="ARBA" id="ARBA00023015"/>
    </source>
</evidence>
<dbReference type="GO" id="GO:0046983">
    <property type="term" value="F:protein dimerization activity"/>
    <property type="evidence" value="ECO:0007669"/>
    <property type="project" value="InterPro"/>
</dbReference>
<dbReference type="EMBL" id="CP097509">
    <property type="protein sequence ID" value="URE19198.1"/>
    <property type="molecule type" value="Genomic_DNA"/>
</dbReference>
<feature type="domain" description="K-box" evidence="15">
    <location>
        <begin position="88"/>
        <end position="178"/>
    </location>
</feature>
<name>A0A9E7GU77_9LILI</name>
<dbReference type="Pfam" id="PF01323">
    <property type="entry name" value="DSBA"/>
    <property type="match status" value="1"/>
</dbReference>
<keyword evidence="7" id="KW-0805">Transcription regulation</keyword>
<keyword evidence="10" id="KW-0539">Nucleus</keyword>
<dbReference type="CDD" id="cd04708">
    <property type="entry name" value="BAH_plantDCM_II"/>
    <property type="match status" value="1"/>
</dbReference>
<dbReference type="InterPro" id="IPR031303">
    <property type="entry name" value="C5_meth_CS"/>
</dbReference>
<dbReference type="SMART" id="SM00439">
    <property type="entry name" value="BAH"/>
    <property type="match status" value="2"/>
</dbReference>
<protein>
    <recommendedName>
        <fullName evidence="2">DNA (cytosine-5-)-methyltransferase</fullName>
        <ecNumber evidence="2">2.1.1.37</ecNumber>
    </recommendedName>
</protein>
<dbReference type="PROSITE" id="PS00350">
    <property type="entry name" value="MADS_BOX_1"/>
    <property type="match status" value="1"/>
</dbReference>
<dbReference type="EC" id="2.1.1.37" evidence="2"/>
<keyword evidence="9" id="KW-0804">Transcription</keyword>
<feature type="compositionally biased region" description="Acidic residues" evidence="12">
    <location>
        <begin position="1318"/>
        <end position="1334"/>
    </location>
</feature>
<dbReference type="FunFam" id="3.90.120.10:FF:000002">
    <property type="entry name" value="DNA (cytosine-5)-methyltransferase"/>
    <property type="match status" value="1"/>
</dbReference>
<keyword evidence="4 11" id="KW-0808">Transferase</keyword>
<dbReference type="FunFam" id="3.90.120.10:FF:000004">
    <property type="entry name" value="DNA (cytosine-5)-methyltransferase"/>
    <property type="match status" value="1"/>
</dbReference>
<dbReference type="PROSITE" id="PS50066">
    <property type="entry name" value="MADS_BOX_2"/>
    <property type="match status" value="1"/>
</dbReference>
<dbReference type="Pfam" id="PF12047">
    <property type="entry name" value="DNMT1-RFD"/>
    <property type="match status" value="2"/>
</dbReference>
<evidence type="ECO:0000256" key="5">
    <source>
        <dbReference type="ARBA" id="ARBA00022691"/>
    </source>
</evidence>
<dbReference type="InterPro" id="IPR001525">
    <property type="entry name" value="C5_MeTfrase"/>
</dbReference>
<dbReference type="PROSITE" id="PS51679">
    <property type="entry name" value="SAM_MT_C5"/>
    <property type="match status" value="1"/>
</dbReference>
<dbReference type="Gene3D" id="3.40.30.10">
    <property type="entry name" value="Glutaredoxin"/>
    <property type="match status" value="1"/>
</dbReference>
<dbReference type="GO" id="GO:0000977">
    <property type="term" value="F:RNA polymerase II transcription regulatory region sequence-specific DNA binding"/>
    <property type="evidence" value="ECO:0007669"/>
    <property type="project" value="InterPro"/>
</dbReference>
<dbReference type="PANTHER" id="PTHR10629:SF52">
    <property type="entry name" value="DNA (CYTOSINE-5)-METHYLTRANSFERASE 1"/>
    <property type="match status" value="1"/>
</dbReference>
<evidence type="ECO:0000256" key="8">
    <source>
        <dbReference type="ARBA" id="ARBA00023125"/>
    </source>
</evidence>
<dbReference type="InterPro" id="IPR033896">
    <property type="entry name" value="MEF2-like_N"/>
</dbReference>
<dbReference type="Gene3D" id="3.40.1810.10">
    <property type="entry name" value="Transcription factor, MADS-box"/>
    <property type="match status" value="1"/>
</dbReference>
<dbReference type="SUPFAM" id="SSF53335">
    <property type="entry name" value="S-adenosyl-L-methionine-dependent methyltransferases"/>
    <property type="match status" value="1"/>
</dbReference>
<reference evidence="16" key="1">
    <citation type="submission" date="2022-05" db="EMBL/GenBank/DDBJ databases">
        <title>The Musa troglodytarum L. genome provides insights into the mechanism of non-climacteric behaviour and enrichment of carotenoids.</title>
        <authorList>
            <person name="Wang J."/>
        </authorList>
    </citation>
    <scope>NUCLEOTIDE SEQUENCE</scope>
    <source>
        <tissue evidence="16">Leaf</tissue>
    </source>
</reference>
<dbReference type="Gene3D" id="3.40.50.150">
    <property type="entry name" value="Vaccinia Virus protein VP39"/>
    <property type="match status" value="2"/>
</dbReference>
<feature type="compositionally biased region" description="Basic and acidic residues" evidence="12">
    <location>
        <begin position="656"/>
        <end position="666"/>
    </location>
</feature>
<dbReference type="GO" id="GO:0003682">
    <property type="term" value="F:chromatin binding"/>
    <property type="evidence" value="ECO:0007669"/>
    <property type="project" value="InterPro"/>
</dbReference>
<evidence type="ECO:0000256" key="3">
    <source>
        <dbReference type="ARBA" id="ARBA00022603"/>
    </source>
</evidence>
<evidence type="ECO:0000313" key="17">
    <source>
        <dbReference type="Proteomes" id="UP001055439"/>
    </source>
</evidence>
<dbReference type="GO" id="GO:0005634">
    <property type="term" value="C:nucleus"/>
    <property type="evidence" value="ECO:0007669"/>
    <property type="project" value="UniProtKB-SubCell"/>
</dbReference>
<dbReference type="GO" id="GO:0032259">
    <property type="term" value="P:methylation"/>
    <property type="evidence" value="ECO:0007669"/>
    <property type="project" value="UniProtKB-KW"/>
</dbReference>
<feature type="domain" description="BAH" evidence="14">
    <location>
        <begin position="1384"/>
        <end position="1518"/>
    </location>
</feature>